<protein>
    <submittedName>
        <fullName evidence="3">Transposase</fullName>
    </submittedName>
</protein>
<evidence type="ECO:0000313" key="2">
    <source>
        <dbReference type="EMBL" id="AXY01359.1"/>
    </source>
</evidence>
<dbReference type="InterPro" id="IPR050900">
    <property type="entry name" value="Transposase_IS3/IS150/IS904"/>
</dbReference>
<reference evidence="3 4" key="1">
    <citation type="submission" date="2018-08" db="EMBL/GenBank/DDBJ databases">
        <title>Genomic taxonomy of the Vibrionaceae family.</title>
        <authorList>
            <person name="Gomez-Gil B."/>
            <person name="Tanaka M."/>
            <person name="Sawabe T."/>
            <person name="Enciso-Ibarra K."/>
        </authorList>
    </citation>
    <scope>NUCLEOTIDE SEQUENCE [LARGE SCALE GENOMIC DNA]</scope>
    <source>
        <strain evidence="3 4">CAIM 1831</strain>
        <plasmid evidence="4">pva1</plasmid>
        <plasmid evidence="3">pVa1</plasmid>
    </source>
</reference>
<organism evidence="3 4">
    <name type="scientific">Vibrio alfacsensis</name>
    <dbReference type="NCBI Taxonomy" id="1074311"/>
    <lineage>
        <taxon>Bacteria</taxon>
        <taxon>Pseudomonadati</taxon>
        <taxon>Pseudomonadota</taxon>
        <taxon>Gammaproteobacteria</taxon>
        <taxon>Vibrionales</taxon>
        <taxon>Vibrionaceae</taxon>
        <taxon>Vibrio</taxon>
    </lineage>
</organism>
<keyword evidence="4" id="KW-1185">Reference proteome</keyword>
<sequence length="95" mass="11222">MQSSNIVDSYQDEKQLIEKIYHDHKGRYGYRRIHLELRKQDVMLNHKTVQRLMKLLCLKSTVRPKRYRSYKGEVGTAAPNVLERDFSATKPDENG</sequence>
<dbReference type="PANTHER" id="PTHR46889:SF4">
    <property type="entry name" value="TRANSPOSASE INSO FOR INSERTION SEQUENCE ELEMENT IS911B-RELATED"/>
    <property type="match status" value="1"/>
</dbReference>
<dbReference type="PANTHER" id="PTHR46889">
    <property type="entry name" value="TRANSPOSASE INSF FOR INSERTION SEQUENCE IS3B-RELATED"/>
    <property type="match status" value="1"/>
</dbReference>
<dbReference type="Proteomes" id="UP000262832">
    <property type="component" value="Chromosome I"/>
</dbReference>
<dbReference type="EMBL" id="CP032093">
    <property type="protein sequence ID" value="AXY01359.1"/>
    <property type="molecule type" value="Genomic_DNA"/>
</dbReference>
<feature type="domain" description="HTH-like" evidence="1">
    <location>
        <begin position="13"/>
        <end position="66"/>
    </location>
</feature>
<accession>A0ABM6Z0L7</accession>
<evidence type="ECO:0000259" key="1">
    <source>
        <dbReference type="Pfam" id="PF13276"/>
    </source>
</evidence>
<dbReference type="EMBL" id="CP032095">
    <property type="protein sequence ID" value="AXY03778.1"/>
    <property type="molecule type" value="Genomic_DNA"/>
</dbReference>
<evidence type="ECO:0000313" key="4">
    <source>
        <dbReference type="Proteomes" id="UP000262832"/>
    </source>
</evidence>
<name>A0ABM6Z0L7_9VIBR</name>
<dbReference type="Pfam" id="PF13276">
    <property type="entry name" value="HTH_21"/>
    <property type="match status" value="1"/>
</dbReference>
<evidence type="ECO:0000313" key="3">
    <source>
        <dbReference type="EMBL" id="AXY03778.1"/>
    </source>
</evidence>
<dbReference type="Proteomes" id="UP000262832">
    <property type="component" value="Plasmid pVa1"/>
</dbReference>
<proteinExistence type="predicted"/>
<geneLocation type="plasmid" evidence="4">
    <name>pva1</name>
</geneLocation>
<dbReference type="RefSeq" id="WP_128811126.1">
    <property type="nucleotide sequence ID" value="NZ_CP032093.1"/>
</dbReference>
<geneLocation type="plasmid" evidence="3">
    <name>pVa1</name>
</geneLocation>
<dbReference type="InterPro" id="IPR025948">
    <property type="entry name" value="HTH-like_dom"/>
</dbReference>
<keyword evidence="3" id="KW-0614">Plasmid</keyword>
<gene>
    <name evidence="2" type="ORF">D1115_09475</name>
    <name evidence="3" type="ORF">D1115_23160</name>
</gene>